<name>A0A8J8ME48_9FIRM</name>
<keyword evidence="5 6" id="KW-0472">Membrane</keyword>
<reference evidence="9 10" key="1">
    <citation type="submission" date="2020-07" db="EMBL/GenBank/DDBJ databases">
        <title>Vallitalea guaymasensis genome.</title>
        <authorList>
            <person name="Postec A."/>
        </authorList>
    </citation>
    <scope>NUCLEOTIDE SEQUENCE [LARGE SCALE GENOMIC DNA]</scope>
    <source>
        <strain evidence="9 10">Ra1766G1</strain>
    </source>
</reference>
<evidence type="ECO:0000259" key="8">
    <source>
        <dbReference type="Pfam" id="PF12704"/>
    </source>
</evidence>
<evidence type="ECO:0000313" key="10">
    <source>
        <dbReference type="Proteomes" id="UP000677305"/>
    </source>
</evidence>
<keyword evidence="10" id="KW-1185">Reference proteome</keyword>
<evidence type="ECO:0000313" key="9">
    <source>
        <dbReference type="EMBL" id="QUH31277.1"/>
    </source>
</evidence>
<evidence type="ECO:0000256" key="5">
    <source>
        <dbReference type="ARBA" id="ARBA00023136"/>
    </source>
</evidence>
<proteinExistence type="predicted"/>
<feature type="domain" description="ABC3 transporter permease C-terminal" evidence="7">
    <location>
        <begin position="328"/>
        <end position="497"/>
    </location>
</feature>
<evidence type="ECO:0000256" key="2">
    <source>
        <dbReference type="ARBA" id="ARBA00022475"/>
    </source>
</evidence>
<keyword evidence="2" id="KW-1003">Cell membrane</keyword>
<dbReference type="InterPro" id="IPR050250">
    <property type="entry name" value="Macrolide_Exporter_MacB"/>
</dbReference>
<feature type="transmembrane region" description="Helical" evidence="6">
    <location>
        <begin position="369"/>
        <end position="390"/>
    </location>
</feature>
<evidence type="ECO:0000256" key="3">
    <source>
        <dbReference type="ARBA" id="ARBA00022692"/>
    </source>
</evidence>
<dbReference type="InterPro" id="IPR003838">
    <property type="entry name" value="ABC3_permease_C"/>
</dbReference>
<dbReference type="KEGG" id="vgu:HYG85_21055"/>
<evidence type="ECO:0000256" key="4">
    <source>
        <dbReference type="ARBA" id="ARBA00022989"/>
    </source>
</evidence>
<dbReference type="EMBL" id="CP058561">
    <property type="protein sequence ID" value="QUH31277.1"/>
    <property type="molecule type" value="Genomic_DNA"/>
</dbReference>
<accession>A0A8J8ME48</accession>
<comment type="subcellular location">
    <subcellularLocation>
        <location evidence="1">Cell membrane</location>
        <topology evidence="1">Multi-pass membrane protein</topology>
    </subcellularLocation>
</comment>
<feature type="transmembrane region" description="Helical" evidence="6">
    <location>
        <begin position="469"/>
        <end position="492"/>
    </location>
</feature>
<dbReference type="Proteomes" id="UP000677305">
    <property type="component" value="Chromosome"/>
</dbReference>
<evidence type="ECO:0000256" key="6">
    <source>
        <dbReference type="SAM" id="Phobius"/>
    </source>
</evidence>
<dbReference type="PANTHER" id="PTHR30572:SF9">
    <property type="entry name" value="ABC TRANSPORTER PERMEASE PROTEIN"/>
    <property type="match status" value="1"/>
</dbReference>
<gene>
    <name evidence="9" type="ORF">HYG85_21055</name>
</gene>
<feature type="domain" description="MacB-like periplasmic core" evidence="8">
    <location>
        <begin position="126"/>
        <end position="261"/>
    </location>
</feature>
<protein>
    <submittedName>
        <fullName evidence="9">FtsX-like permease family protein</fullName>
    </submittedName>
</protein>
<dbReference type="Pfam" id="PF02687">
    <property type="entry name" value="FtsX"/>
    <property type="match status" value="1"/>
</dbReference>
<organism evidence="9 10">
    <name type="scientific">Vallitalea guaymasensis</name>
    <dbReference type="NCBI Taxonomy" id="1185412"/>
    <lineage>
        <taxon>Bacteria</taxon>
        <taxon>Bacillati</taxon>
        <taxon>Bacillota</taxon>
        <taxon>Clostridia</taxon>
        <taxon>Lachnospirales</taxon>
        <taxon>Vallitaleaceae</taxon>
        <taxon>Vallitalea</taxon>
    </lineage>
</organism>
<keyword evidence="4 6" id="KW-1133">Transmembrane helix</keyword>
<dbReference type="AlphaFoldDB" id="A0A8J8ME48"/>
<dbReference type="InterPro" id="IPR025857">
    <property type="entry name" value="MacB_PCD"/>
</dbReference>
<feature type="transmembrane region" description="Helical" evidence="6">
    <location>
        <begin position="324"/>
        <end position="349"/>
    </location>
</feature>
<dbReference type="GO" id="GO:0022857">
    <property type="term" value="F:transmembrane transporter activity"/>
    <property type="evidence" value="ECO:0007669"/>
    <property type="project" value="TreeGrafter"/>
</dbReference>
<evidence type="ECO:0000256" key="1">
    <source>
        <dbReference type="ARBA" id="ARBA00004651"/>
    </source>
</evidence>
<dbReference type="Pfam" id="PF12704">
    <property type="entry name" value="MacB_PCD"/>
    <property type="match status" value="1"/>
</dbReference>
<keyword evidence="3 6" id="KW-0812">Transmembrane</keyword>
<evidence type="ECO:0000259" key="7">
    <source>
        <dbReference type="Pfam" id="PF02687"/>
    </source>
</evidence>
<dbReference type="PANTHER" id="PTHR30572">
    <property type="entry name" value="MEMBRANE COMPONENT OF TRANSPORTER-RELATED"/>
    <property type="match status" value="1"/>
</dbReference>
<sequence length="505" mass="55418">MYFMKRALKYIKNKKGKTLLLGIIFLIIANFVLAGLLVYNATVKAQEQTRESIGAEVKYIIDNERIIGDSSKGVLNKEDSSILKASFMGGIVTSEKLTEKGGPTYTNIMKVVDSEYVDSYDISISFEADSQQLEAYTQDTGGANTSNHIFDIKLFSAVEPTDFSNGNAELVEGEFPSIDKITSGENVVLVEETVASNNNLKIGDTITTTVSVLDYEDVELELKIVGIYKTNEEVEQRLIGRGGASLLPQNRLYVPFNILKSIGLSDEELDNLLITSNVINLKDPLYTDDYKLEAENKIKFNYGKLDANDALYNSLMGPIEKLGVIAKIMVIIIAVAGAAIIGLITALTVNERKEEIGIMLAVGESKIKIVVQFVIEVTIIAIIAFLLSSFTGSVIGEEISSAVLESDIIGDSSNDKGFMMKPGSQISIVSDKSPKMKDGQFNISSDRMQKNDKLSLENNKVDINFDITALVQLFGLGLLMSIISTIIPSLYVMRFNPKQILINRT</sequence>
<dbReference type="GO" id="GO:0005886">
    <property type="term" value="C:plasma membrane"/>
    <property type="evidence" value="ECO:0007669"/>
    <property type="project" value="UniProtKB-SubCell"/>
</dbReference>